<dbReference type="STRING" id="1715693.PH7735_00469"/>
<dbReference type="Pfam" id="PF01266">
    <property type="entry name" value="DAO"/>
    <property type="match status" value="1"/>
</dbReference>
<gene>
    <name evidence="3" type="primary">hcnC_2</name>
    <name evidence="3" type="ORF">PH7735_00469</name>
</gene>
<dbReference type="RefSeq" id="WP_058309705.1">
    <property type="nucleotide sequence ID" value="NZ_CYTW01000001.1"/>
</dbReference>
<organism evidence="3 4">
    <name type="scientific">Shimia thalassica</name>
    <dbReference type="NCBI Taxonomy" id="1715693"/>
    <lineage>
        <taxon>Bacteria</taxon>
        <taxon>Pseudomonadati</taxon>
        <taxon>Pseudomonadota</taxon>
        <taxon>Alphaproteobacteria</taxon>
        <taxon>Rhodobacterales</taxon>
        <taxon>Roseobacteraceae</taxon>
    </lineage>
</organism>
<dbReference type="AlphaFoldDB" id="A0A0N7M897"/>
<reference evidence="4" key="1">
    <citation type="submission" date="2015-09" db="EMBL/GenBank/DDBJ databases">
        <authorList>
            <person name="Rodrigo-Torres Lidia"/>
            <person name="Arahal R.David."/>
        </authorList>
    </citation>
    <scope>NUCLEOTIDE SEQUENCE [LARGE SCALE GENOMIC DNA]</scope>
    <source>
        <strain evidence="4">CECT 7735</strain>
    </source>
</reference>
<dbReference type="InterPro" id="IPR036188">
    <property type="entry name" value="FAD/NAD-bd_sf"/>
</dbReference>
<dbReference type="Proteomes" id="UP000051870">
    <property type="component" value="Unassembled WGS sequence"/>
</dbReference>
<evidence type="ECO:0000256" key="1">
    <source>
        <dbReference type="ARBA" id="ARBA00023002"/>
    </source>
</evidence>
<dbReference type="EC" id="1.4.99.5" evidence="3"/>
<feature type="domain" description="FAD dependent oxidoreductase" evidence="2">
    <location>
        <begin position="3"/>
        <end position="333"/>
    </location>
</feature>
<dbReference type="Gene3D" id="3.50.50.60">
    <property type="entry name" value="FAD/NAD(P)-binding domain"/>
    <property type="match status" value="1"/>
</dbReference>
<dbReference type="InterPro" id="IPR006076">
    <property type="entry name" value="FAD-dep_OxRdtase"/>
</dbReference>
<dbReference type="GO" id="GO:0005737">
    <property type="term" value="C:cytoplasm"/>
    <property type="evidence" value="ECO:0007669"/>
    <property type="project" value="TreeGrafter"/>
</dbReference>
<dbReference type="PANTHER" id="PTHR13847:SF287">
    <property type="entry name" value="FAD-DEPENDENT OXIDOREDUCTASE DOMAIN-CONTAINING PROTEIN 1"/>
    <property type="match status" value="1"/>
</dbReference>
<dbReference type="Gene3D" id="3.30.9.10">
    <property type="entry name" value="D-Amino Acid Oxidase, subunit A, domain 2"/>
    <property type="match status" value="1"/>
</dbReference>
<dbReference type="SUPFAM" id="SSF51905">
    <property type="entry name" value="FAD/NAD(P)-binding domain"/>
    <property type="match status" value="1"/>
</dbReference>
<protein>
    <submittedName>
        <fullName evidence="3">Hydrogen cyanide synthase subunit HcnC</fullName>
        <ecNumber evidence="3">1.4.99.5</ecNumber>
    </submittedName>
</protein>
<dbReference type="PANTHER" id="PTHR13847">
    <property type="entry name" value="SARCOSINE DEHYDROGENASE-RELATED"/>
    <property type="match status" value="1"/>
</dbReference>
<keyword evidence="1 3" id="KW-0560">Oxidoreductase</keyword>
<dbReference type="EMBL" id="CYTW01000001">
    <property type="protein sequence ID" value="CUJ85246.1"/>
    <property type="molecule type" value="Genomic_DNA"/>
</dbReference>
<keyword evidence="4" id="KW-1185">Reference proteome</keyword>
<evidence type="ECO:0000259" key="2">
    <source>
        <dbReference type="Pfam" id="PF01266"/>
    </source>
</evidence>
<name>A0A0N7M897_9RHOB</name>
<accession>A0A0N7M897</accession>
<sequence>MIDFLIIGGGIGGISAAARLSSLGTVCVLEAETGLGYHASGRSAAMFEENYGSPSTCALSRASAAYFKTGGYLRKRGLMLVGKDGDETDFDAACKDLVMPPLPLEEAFQKIPILNPATVRMAAFHDDALDLDADRLLQDFARTAKRNGADILTDHRVTAIKRTETGWSVTASQTIFEAKLLFDAAGPWADIIAELAGIAPLGVTPLRRSMARIPAPGGHDITDWPMLMGPREDWYAKPDAGKLLISPSEEDPQSPHDAWADDLVLAEGIAHYQDHVTETVTRLETSWAGLRTFAPDRNLALGPAAQDSGFLWIAAQGGYGFQTAPAASQLIADIVSGAPSRIDAVTQSALDPKRFF</sequence>
<dbReference type="GO" id="GO:0050622">
    <property type="term" value="F:glycine dehydrogenase (cyanide-forming) activity"/>
    <property type="evidence" value="ECO:0007669"/>
    <property type="project" value="UniProtKB-EC"/>
</dbReference>
<evidence type="ECO:0000313" key="3">
    <source>
        <dbReference type="EMBL" id="CUJ85246.1"/>
    </source>
</evidence>
<dbReference type="GeneID" id="83879550"/>
<proteinExistence type="predicted"/>
<evidence type="ECO:0000313" key="4">
    <source>
        <dbReference type="Proteomes" id="UP000051870"/>
    </source>
</evidence>